<protein>
    <submittedName>
        <fullName evidence="2">Uncharacterized protein</fullName>
    </submittedName>
</protein>
<dbReference type="Proteomes" id="UP001153365">
    <property type="component" value="Unassembled WGS sequence"/>
</dbReference>
<accession>A0AAV0BFB0</accession>
<keyword evidence="3" id="KW-1185">Reference proteome</keyword>
<proteinExistence type="predicted"/>
<evidence type="ECO:0000256" key="1">
    <source>
        <dbReference type="SAM" id="SignalP"/>
    </source>
</evidence>
<comment type="caution">
    <text evidence="2">The sequence shown here is derived from an EMBL/GenBank/DDBJ whole genome shotgun (WGS) entry which is preliminary data.</text>
</comment>
<dbReference type="PANTHER" id="PTHR35567:SF1">
    <property type="entry name" value="CONSERVED FUNGAL PROTEIN (AFU_ORTHOLOGUE AFUA_1G14230)"/>
    <property type="match status" value="1"/>
</dbReference>
<keyword evidence="1" id="KW-0732">Signal</keyword>
<dbReference type="PANTHER" id="PTHR35567">
    <property type="entry name" value="MALATE DEHYDROGENASE (AFU_ORTHOLOGUE AFUA_2G13800)"/>
    <property type="match status" value="1"/>
</dbReference>
<evidence type="ECO:0000313" key="2">
    <source>
        <dbReference type="EMBL" id="CAH7685093.1"/>
    </source>
</evidence>
<dbReference type="InterPro" id="IPR021851">
    <property type="entry name" value="DUF3455"/>
</dbReference>
<dbReference type="Pfam" id="PF11937">
    <property type="entry name" value="DUF3455"/>
    <property type="match status" value="1"/>
</dbReference>
<organism evidence="2 3">
    <name type="scientific">Phakopsora pachyrhizi</name>
    <name type="common">Asian soybean rust disease fungus</name>
    <dbReference type="NCBI Taxonomy" id="170000"/>
    <lineage>
        <taxon>Eukaryota</taxon>
        <taxon>Fungi</taxon>
        <taxon>Dikarya</taxon>
        <taxon>Basidiomycota</taxon>
        <taxon>Pucciniomycotina</taxon>
        <taxon>Pucciniomycetes</taxon>
        <taxon>Pucciniales</taxon>
        <taxon>Phakopsoraceae</taxon>
        <taxon>Phakopsora</taxon>
    </lineage>
</organism>
<evidence type="ECO:0000313" key="3">
    <source>
        <dbReference type="Proteomes" id="UP001153365"/>
    </source>
</evidence>
<dbReference type="EMBL" id="CALTRL010005705">
    <property type="protein sequence ID" value="CAH7685093.1"/>
    <property type="molecule type" value="Genomic_DNA"/>
</dbReference>
<feature type="chain" id="PRO_5043751288" evidence="1">
    <location>
        <begin position="24"/>
        <end position="211"/>
    </location>
</feature>
<dbReference type="AlphaFoldDB" id="A0AAV0BFB0"/>
<feature type="signal peptide" evidence="1">
    <location>
        <begin position="1"/>
        <end position="23"/>
    </location>
</feature>
<reference evidence="2" key="1">
    <citation type="submission" date="2022-06" db="EMBL/GenBank/DDBJ databases">
        <authorList>
            <consortium name="SYNGENTA / RWTH Aachen University"/>
        </authorList>
    </citation>
    <scope>NUCLEOTIDE SEQUENCE</scope>
</reference>
<gene>
    <name evidence="2" type="ORF">PPACK8108_LOCUS19564</name>
</gene>
<sequence>MLLNYRRLEILTLFSLATSLVFAKNRNVSPTIEKPQDPDILKILHPSGSLKLVTLGSGEQLYICNGTAWTPNGAAANLYDITQKPELWKNITNTYKNSKYKADKELIAAKLVKIGKHTFVPDPKGKKVPRFEIGKHSVLAVKNVVMPSPLHPELNVPWLSLNVTKGDFAESVLRVSTRGGVAPKAGCKNPDLKKPEEFKSQYFALVSFKNT</sequence>
<name>A0AAV0BFB0_PHAPC</name>